<dbReference type="InterPro" id="IPR036869">
    <property type="entry name" value="J_dom_sf"/>
</dbReference>
<dbReference type="NCBIfam" id="TIGR00714">
    <property type="entry name" value="hscB"/>
    <property type="match status" value="1"/>
</dbReference>
<dbReference type="InterPro" id="IPR036386">
    <property type="entry name" value="HscB_C_sf"/>
</dbReference>
<keyword evidence="2" id="KW-0143">Chaperone</keyword>
<dbReference type="PANTHER" id="PTHR14021">
    <property type="entry name" value="IRON-SULFUR CLUSTER CO-CHAPERONE PROTEIN HSCB"/>
    <property type="match status" value="1"/>
</dbReference>
<dbReference type="Pfam" id="PF07743">
    <property type="entry name" value="HSCB_C"/>
    <property type="match status" value="1"/>
</dbReference>
<evidence type="ECO:0000256" key="1">
    <source>
        <dbReference type="ARBA" id="ARBA00010476"/>
    </source>
</evidence>
<accession>A0ABZ1D8V6</accession>
<dbReference type="CDD" id="cd06257">
    <property type="entry name" value="DnaJ"/>
    <property type="match status" value="1"/>
</dbReference>
<dbReference type="RefSeq" id="XP_062794970.1">
    <property type="nucleotide sequence ID" value="XM_062938919.1"/>
</dbReference>
<feature type="domain" description="J" evidence="3">
    <location>
        <begin position="116"/>
        <end position="193"/>
    </location>
</feature>
<protein>
    <submittedName>
        <fullName evidence="4">Fe-S protein assembly co-chaperone HscB</fullName>
    </submittedName>
</protein>
<evidence type="ECO:0000259" key="3">
    <source>
        <dbReference type="PROSITE" id="PS50076"/>
    </source>
</evidence>
<dbReference type="Proteomes" id="UP001329825">
    <property type="component" value="Chromosome 10"/>
</dbReference>
<dbReference type="SUPFAM" id="SSF46565">
    <property type="entry name" value="Chaperone J-domain"/>
    <property type="match status" value="1"/>
</dbReference>
<dbReference type="EMBL" id="CP141890">
    <property type="protein sequence ID" value="WRT70231.1"/>
    <property type="molecule type" value="Genomic_DNA"/>
</dbReference>
<dbReference type="InterPro" id="IPR001623">
    <property type="entry name" value="DnaJ_domain"/>
</dbReference>
<keyword evidence="5" id="KW-1185">Reference proteome</keyword>
<dbReference type="Gene3D" id="1.20.1280.20">
    <property type="entry name" value="HscB, C-terminal domain"/>
    <property type="match status" value="1"/>
</dbReference>
<gene>
    <name evidence="4" type="ORF">IL334_007226</name>
</gene>
<dbReference type="InterPro" id="IPR004640">
    <property type="entry name" value="HscB"/>
</dbReference>
<proteinExistence type="inferred from homology"/>
<name>A0ABZ1D8V6_9TREE</name>
<evidence type="ECO:0000313" key="4">
    <source>
        <dbReference type="EMBL" id="WRT70231.1"/>
    </source>
</evidence>
<dbReference type="InterPro" id="IPR009073">
    <property type="entry name" value="HscB_oligo_C"/>
</dbReference>
<dbReference type="Gene3D" id="1.10.287.110">
    <property type="entry name" value="DnaJ domain"/>
    <property type="match status" value="1"/>
</dbReference>
<evidence type="ECO:0000313" key="5">
    <source>
        <dbReference type="Proteomes" id="UP001329825"/>
    </source>
</evidence>
<comment type="similarity">
    <text evidence="1">Belongs to the HscB family.</text>
</comment>
<dbReference type="PROSITE" id="PS50076">
    <property type="entry name" value="DNAJ_2"/>
    <property type="match status" value="1"/>
</dbReference>
<organism evidence="4 5">
    <name type="scientific">Kwoniella shivajii</name>
    <dbReference type="NCBI Taxonomy" id="564305"/>
    <lineage>
        <taxon>Eukaryota</taxon>
        <taxon>Fungi</taxon>
        <taxon>Dikarya</taxon>
        <taxon>Basidiomycota</taxon>
        <taxon>Agaricomycotina</taxon>
        <taxon>Tremellomycetes</taxon>
        <taxon>Tremellales</taxon>
        <taxon>Cryptococcaceae</taxon>
        <taxon>Kwoniella</taxon>
    </lineage>
</organism>
<dbReference type="PANTHER" id="PTHR14021:SF15">
    <property type="entry name" value="IRON-SULFUR CLUSTER CO-CHAPERONE PROTEIN HSCB"/>
    <property type="match status" value="1"/>
</dbReference>
<dbReference type="SUPFAM" id="SSF47144">
    <property type="entry name" value="HSC20 (HSCB), C-terminal oligomerisation domain"/>
    <property type="match status" value="1"/>
</dbReference>
<sequence length="283" mass="31663">MSIKKKQISSSLQSALRLRCSRFRSISPISTSISPIQTQTQVRKSYYHSTSPPAPPTRKCPNCSRIIPLPLSPCPECSFLLTLPSNLSHHSLLYLSSPILPPNAASPKGTGTGTGTGYDIVDELSHLPGNGFDLDKNDLRSKWVRRQRELHPDKFTSKGTKVVDLARELSGRVNEAYNVLGDELKRTEYLLSIHNRATDETDKLDDPMMLAEILEAREELEEADNAEEIQRIRNVNHEKVQEVITQLHAAFSQSPPNVEQAKNLAVQLRYWKGLESAAKEKAL</sequence>
<dbReference type="GeneID" id="87959356"/>
<reference evidence="4 5" key="1">
    <citation type="submission" date="2024-01" db="EMBL/GenBank/DDBJ databases">
        <title>Comparative genomics of Cryptococcus and Kwoniella reveals pathogenesis evolution and contrasting modes of karyotype evolution via chromosome fusion or intercentromeric recombination.</title>
        <authorList>
            <person name="Coelho M.A."/>
            <person name="David-Palma M."/>
            <person name="Shea T."/>
            <person name="Bowers K."/>
            <person name="McGinley-Smith S."/>
            <person name="Mohammad A.W."/>
            <person name="Gnirke A."/>
            <person name="Yurkov A.M."/>
            <person name="Nowrousian M."/>
            <person name="Sun S."/>
            <person name="Cuomo C.A."/>
            <person name="Heitman J."/>
        </authorList>
    </citation>
    <scope>NUCLEOTIDE SEQUENCE [LARGE SCALE GENOMIC DNA]</scope>
    <source>
        <strain evidence="4">CBS 11374</strain>
    </source>
</reference>
<evidence type="ECO:0000256" key="2">
    <source>
        <dbReference type="ARBA" id="ARBA00023186"/>
    </source>
</evidence>